<protein>
    <recommendedName>
        <fullName evidence="2">S100P-binding protein</fullName>
    </recommendedName>
</protein>
<name>A0ABU7DCX5_9TELE</name>
<dbReference type="Proteomes" id="UP001352852">
    <property type="component" value="Unassembled WGS sequence"/>
</dbReference>
<keyword evidence="3" id="KW-0539">Nucleus</keyword>
<dbReference type="Pfam" id="PF15427">
    <property type="entry name" value="S100PBPR"/>
    <property type="match status" value="1"/>
</dbReference>
<reference evidence="5 6" key="1">
    <citation type="submission" date="2021-06" db="EMBL/GenBank/DDBJ databases">
        <authorList>
            <person name="Palmer J.M."/>
        </authorList>
    </citation>
    <scope>NUCLEOTIDE SEQUENCE [LARGE SCALE GENOMIC DNA]</scope>
    <source>
        <strain evidence="5 6">CL_MEX2019</strain>
        <tissue evidence="5">Muscle</tissue>
    </source>
</reference>
<comment type="subcellular location">
    <subcellularLocation>
        <location evidence="1">Nucleus</location>
    </subcellularLocation>
</comment>
<evidence type="ECO:0000313" key="5">
    <source>
        <dbReference type="EMBL" id="MED6272206.1"/>
    </source>
</evidence>
<evidence type="ECO:0000256" key="4">
    <source>
        <dbReference type="SAM" id="MobiDB-lite"/>
    </source>
</evidence>
<sequence>MDDESKSNSIFSWPNPPTKEHLKPLSVYSRMVMCDQKDSPCLPKEPDNPFVNFKIQIMNDCGRKRKLLDDNMGDDYSSPCKKQSCSNVLSPDLGCFMDYSNSLTRNNSISPFAPPYPKLNEKTLRSEIKETVRSRVDLEHVHCSCSKDEVGIEKILQNKSSVFDHDVDDIFCLNPLKQEVQKPTNEEEKLDTAVVEDDRGYVSSFHLHENEECKTEGPHEQQGHKQASACGQHFSFLIKDGSETVGGPLLGPKCDGNFLEEEDEVLNIGQPIFESSICQSSAAVEQKSGTSEALREPVYISQTYNSGDFTVDSLYETTLPLEVQVKSKVVVPNQAERISKPASSTHPERKASSADQNRPKIFDNSMEWERQKRQYIFSVRSHMNENRGGAQGPMTELLDLMTHVAGQAGYNGSQWQHPSDLTCRNYQKRFGNETPTMTLSEWQAQNQTHYRRFSKVPKIFKRSPFP</sequence>
<dbReference type="PANTHER" id="PTHR14455:SF0">
    <property type="entry name" value="S100P-BINDING PROTEIN"/>
    <property type="match status" value="1"/>
</dbReference>
<dbReference type="PANTHER" id="PTHR14455">
    <property type="entry name" value="ASKOPOS"/>
    <property type="match status" value="1"/>
</dbReference>
<gene>
    <name evidence="5" type="ORF">CHARACLAT_027796</name>
</gene>
<accession>A0ABU7DCX5</accession>
<feature type="compositionally biased region" description="Basic and acidic residues" evidence="4">
    <location>
        <begin position="346"/>
        <end position="365"/>
    </location>
</feature>
<evidence type="ECO:0000256" key="1">
    <source>
        <dbReference type="ARBA" id="ARBA00004123"/>
    </source>
</evidence>
<keyword evidence="6" id="KW-1185">Reference proteome</keyword>
<proteinExistence type="predicted"/>
<comment type="caution">
    <text evidence="5">The sequence shown here is derived from an EMBL/GenBank/DDBJ whole genome shotgun (WGS) entry which is preliminary data.</text>
</comment>
<dbReference type="EMBL" id="JAHUTJ010019975">
    <property type="protein sequence ID" value="MED6272206.1"/>
    <property type="molecule type" value="Genomic_DNA"/>
</dbReference>
<organism evidence="5 6">
    <name type="scientific">Characodon lateralis</name>
    <dbReference type="NCBI Taxonomy" id="208331"/>
    <lineage>
        <taxon>Eukaryota</taxon>
        <taxon>Metazoa</taxon>
        <taxon>Chordata</taxon>
        <taxon>Craniata</taxon>
        <taxon>Vertebrata</taxon>
        <taxon>Euteleostomi</taxon>
        <taxon>Actinopterygii</taxon>
        <taxon>Neopterygii</taxon>
        <taxon>Teleostei</taxon>
        <taxon>Neoteleostei</taxon>
        <taxon>Acanthomorphata</taxon>
        <taxon>Ovalentaria</taxon>
        <taxon>Atherinomorphae</taxon>
        <taxon>Cyprinodontiformes</taxon>
        <taxon>Goodeidae</taxon>
        <taxon>Characodon</taxon>
    </lineage>
</organism>
<evidence type="ECO:0000256" key="2">
    <source>
        <dbReference type="ARBA" id="ARBA00020595"/>
    </source>
</evidence>
<evidence type="ECO:0000256" key="3">
    <source>
        <dbReference type="ARBA" id="ARBA00023242"/>
    </source>
</evidence>
<evidence type="ECO:0000313" key="6">
    <source>
        <dbReference type="Proteomes" id="UP001352852"/>
    </source>
</evidence>
<dbReference type="InterPro" id="IPR026097">
    <property type="entry name" value="S100PBP"/>
</dbReference>
<feature type="region of interest" description="Disordered" evidence="4">
    <location>
        <begin position="336"/>
        <end position="365"/>
    </location>
</feature>